<dbReference type="InterPro" id="IPR051533">
    <property type="entry name" value="WaaL-like"/>
</dbReference>
<evidence type="ECO:0000256" key="1">
    <source>
        <dbReference type="ARBA" id="ARBA00004141"/>
    </source>
</evidence>
<keyword evidence="2 5" id="KW-0812">Transmembrane</keyword>
<feature type="transmembrane region" description="Helical" evidence="5">
    <location>
        <begin position="34"/>
        <end position="53"/>
    </location>
</feature>
<dbReference type="RefSeq" id="WP_261963125.1">
    <property type="nucleotide sequence ID" value="NZ_BAAAXA010000003.1"/>
</dbReference>
<feature type="transmembrane region" description="Helical" evidence="5">
    <location>
        <begin position="94"/>
        <end position="115"/>
    </location>
</feature>
<evidence type="ECO:0000313" key="8">
    <source>
        <dbReference type="Proteomes" id="UP001143480"/>
    </source>
</evidence>
<dbReference type="PANTHER" id="PTHR37422:SF13">
    <property type="entry name" value="LIPOPOLYSACCHARIDE BIOSYNTHESIS PROTEIN PA4999-RELATED"/>
    <property type="match status" value="1"/>
</dbReference>
<reference evidence="7" key="2">
    <citation type="submission" date="2023-01" db="EMBL/GenBank/DDBJ databases">
        <authorList>
            <person name="Sun Q."/>
            <person name="Evtushenko L."/>
        </authorList>
    </citation>
    <scope>NUCLEOTIDE SEQUENCE</scope>
    <source>
        <strain evidence="7">VKM Ac-1321</strain>
    </source>
</reference>
<reference evidence="7" key="1">
    <citation type="journal article" date="2014" name="Int. J. Syst. Evol. Microbiol.">
        <title>Complete genome sequence of Corynebacterium casei LMG S-19264T (=DSM 44701T), isolated from a smear-ripened cheese.</title>
        <authorList>
            <consortium name="US DOE Joint Genome Institute (JGI-PGF)"/>
            <person name="Walter F."/>
            <person name="Albersmeier A."/>
            <person name="Kalinowski J."/>
            <person name="Ruckert C."/>
        </authorList>
    </citation>
    <scope>NUCLEOTIDE SEQUENCE</scope>
    <source>
        <strain evidence="7">VKM Ac-1321</strain>
    </source>
</reference>
<feature type="transmembrane region" description="Helical" evidence="5">
    <location>
        <begin position="358"/>
        <end position="387"/>
    </location>
</feature>
<comment type="subcellular location">
    <subcellularLocation>
        <location evidence="1">Membrane</location>
        <topology evidence="1">Multi-pass membrane protein</topology>
    </subcellularLocation>
</comment>
<gene>
    <name evidence="7" type="ORF">GCM10017581_089460</name>
</gene>
<evidence type="ECO:0000256" key="2">
    <source>
        <dbReference type="ARBA" id="ARBA00022692"/>
    </source>
</evidence>
<dbReference type="Pfam" id="PF04932">
    <property type="entry name" value="Wzy_C"/>
    <property type="match status" value="1"/>
</dbReference>
<feature type="transmembrane region" description="Helical" evidence="5">
    <location>
        <begin position="127"/>
        <end position="148"/>
    </location>
</feature>
<feature type="transmembrane region" description="Helical" evidence="5">
    <location>
        <begin position="212"/>
        <end position="231"/>
    </location>
</feature>
<protein>
    <submittedName>
        <fullName evidence="7">O-antigen polymerase</fullName>
    </submittedName>
</protein>
<keyword evidence="4 5" id="KW-0472">Membrane</keyword>
<sequence>MTIATEEYISADLEPSYVSGKTYVTRRRVTRVDAAVMLSITIFLITVIPARLIVPGMTDVGRPGLVLALGLFLWWVLARFTPSLSMTGPQPMRWALMIFLVSALISYAIGFMRGLTTIESNGADRMMLYLAAFSGVLLTAADGVPNWIRMRGVLKVLVACAAVVALIGLLQYVTKVDYTLYLNIPGLQVKNPEVGFEVRGSGIRVASTTTHYIELAAFLAMVLPFAIHFAMFAGTPQRRRTSAVFSVIIAAGVMVTLSRTGIIAVGIVFVSLFPVWKWRTRFNIGVMAIGLIAGLGAVSSGLVRTIFGLFDNADQNSSINARTERYPMAFHYISQRPWFGRGTGTWIPPQYQVMDNQWLITLLSTGYVGAATISLLHITGIWLAALALRRSTERADRHLCAALISTQLIALAVSATFDSMSLSYGTYVMTLALMCGLCGTVWRLTHPARTIRTSTTRWFL</sequence>
<keyword evidence="8" id="KW-1185">Reference proteome</keyword>
<dbReference type="InterPro" id="IPR007016">
    <property type="entry name" value="O-antigen_ligase-rel_domated"/>
</dbReference>
<evidence type="ECO:0000256" key="4">
    <source>
        <dbReference type="ARBA" id="ARBA00023136"/>
    </source>
</evidence>
<evidence type="ECO:0000256" key="5">
    <source>
        <dbReference type="SAM" id="Phobius"/>
    </source>
</evidence>
<feature type="transmembrane region" description="Helical" evidence="5">
    <location>
        <begin position="423"/>
        <end position="442"/>
    </location>
</feature>
<dbReference type="EMBL" id="BSFP01000088">
    <property type="protein sequence ID" value="GLL07194.1"/>
    <property type="molecule type" value="Genomic_DNA"/>
</dbReference>
<feature type="transmembrane region" description="Helical" evidence="5">
    <location>
        <begin position="284"/>
        <end position="307"/>
    </location>
</feature>
<dbReference type="Proteomes" id="UP001143480">
    <property type="component" value="Unassembled WGS sequence"/>
</dbReference>
<proteinExistence type="predicted"/>
<feature type="domain" description="O-antigen ligase-related" evidence="6">
    <location>
        <begin position="245"/>
        <end position="372"/>
    </location>
</feature>
<dbReference type="PANTHER" id="PTHR37422">
    <property type="entry name" value="TEICHURONIC ACID BIOSYNTHESIS PROTEIN TUAE"/>
    <property type="match status" value="1"/>
</dbReference>
<feature type="transmembrane region" description="Helical" evidence="5">
    <location>
        <begin position="154"/>
        <end position="173"/>
    </location>
</feature>
<accession>A0A9W6KXD1</accession>
<keyword evidence="3 5" id="KW-1133">Transmembrane helix</keyword>
<comment type="caution">
    <text evidence="7">The sequence shown here is derived from an EMBL/GenBank/DDBJ whole genome shotgun (WGS) entry which is preliminary data.</text>
</comment>
<feature type="transmembrane region" description="Helical" evidence="5">
    <location>
        <begin position="243"/>
        <end position="272"/>
    </location>
</feature>
<organism evidence="7 8">
    <name type="scientific">Dactylosporangium matsuzakiense</name>
    <dbReference type="NCBI Taxonomy" id="53360"/>
    <lineage>
        <taxon>Bacteria</taxon>
        <taxon>Bacillati</taxon>
        <taxon>Actinomycetota</taxon>
        <taxon>Actinomycetes</taxon>
        <taxon>Micromonosporales</taxon>
        <taxon>Micromonosporaceae</taxon>
        <taxon>Dactylosporangium</taxon>
    </lineage>
</organism>
<evidence type="ECO:0000259" key="6">
    <source>
        <dbReference type="Pfam" id="PF04932"/>
    </source>
</evidence>
<dbReference type="AlphaFoldDB" id="A0A9W6KXD1"/>
<name>A0A9W6KXD1_9ACTN</name>
<dbReference type="GO" id="GO:0016020">
    <property type="term" value="C:membrane"/>
    <property type="evidence" value="ECO:0007669"/>
    <property type="project" value="UniProtKB-SubCell"/>
</dbReference>
<evidence type="ECO:0000313" key="7">
    <source>
        <dbReference type="EMBL" id="GLL07194.1"/>
    </source>
</evidence>
<evidence type="ECO:0000256" key="3">
    <source>
        <dbReference type="ARBA" id="ARBA00022989"/>
    </source>
</evidence>
<feature type="transmembrane region" description="Helical" evidence="5">
    <location>
        <begin position="65"/>
        <end position="82"/>
    </location>
</feature>